<feature type="chain" id="PRO_5035618492" description="Peptidase S1 domain-containing protein" evidence="3">
    <location>
        <begin position="18"/>
        <end position="429"/>
    </location>
</feature>
<dbReference type="Gene3D" id="2.40.10.10">
    <property type="entry name" value="Trypsin-like serine proteases"/>
    <property type="match status" value="2"/>
</dbReference>
<organism evidence="6 7">
    <name type="scientific">Rotaria sordida</name>
    <dbReference type="NCBI Taxonomy" id="392033"/>
    <lineage>
        <taxon>Eukaryota</taxon>
        <taxon>Metazoa</taxon>
        <taxon>Spiralia</taxon>
        <taxon>Gnathifera</taxon>
        <taxon>Rotifera</taxon>
        <taxon>Eurotatoria</taxon>
        <taxon>Bdelloidea</taxon>
        <taxon>Philodinida</taxon>
        <taxon>Philodinidae</taxon>
        <taxon>Rotaria</taxon>
    </lineage>
</organism>
<evidence type="ECO:0000313" key="7">
    <source>
        <dbReference type="Proteomes" id="UP000663836"/>
    </source>
</evidence>
<keyword evidence="1" id="KW-1015">Disulfide bond</keyword>
<comment type="similarity">
    <text evidence="2">Belongs to the peptidase S1 family. CLIP subfamily.</text>
</comment>
<dbReference type="EMBL" id="CAJOBD010001395">
    <property type="protein sequence ID" value="CAF3795112.1"/>
    <property type="molecule type" value="Genomic_DNA"/>
</dbReference>
<reference evidence="6" key="1">
    <citation type="submission" date="2021-02" db="EMBL/GenBank/DDBJ databases">
        <authorList>
            <person name="Nowell W R."/>
        </authorList>
    </citation>
    <scope>NUCLEOTIDE SEQUENCE</scope>
</reference>
<dbReference type="EMBL" id="CAJNOT010005422">
    <property type="protein sequence ID" value="CAF1465168.1"/>
    <property type="molecule type" value="Genomic_DNA"/>
</dbReference>
<dbReference type="GO" id="GO:0004252">
    <property type="term" value="F:serine-type endopeptidase activity"/>
    <property type="evidence" value="ECO:0007669"/>
    <property type="project" value="InterPro"/>
</dbReference>
<evidence type="ECO:0000259" key="4">
    <source>
        <dbReference type="PROSITE" id="PS50240"/>
    </source>
</evidence>
<evidence type="ECO:0000256" key="1">
    <source>
        <dbReference type="ARBA" id="ARBA00023157"/>
    </source>
</evidence>
<name>A0A819BNY2_9BILA</name>
<dbReference type="InterPro" id="IPR001254">
    <property type="entry name" value="Trypsin_dom"/>
</dbReference>
<accession>A0A819BNY2</accession>
<gene>
    <name evidence="6" type="ORF">JBS370_LOCUS14976</name>
    <name evidence="5" type="ORF">ZHD862_LOCUS35874</name>
</gene>
<dbReference type="Pfam" id="PF00089">
    <property type="entry name" value="Trypsin"/>
    <property type="match status" value="2"/>
</dbReference>
<evidence type="ECO:0000313" key="5">
    <source>
        <dbReference type="EMBL" id="CAF1465168.1"/>
    </source>
</evidence>
<evidence type="ECO:0000256" key="3">
    <source>
        <dbReference type="SAM" id="SignalP"/>
    </source>
</evidence>
<dbReference type="Proteomes" id="UP000663836">
    <property type="component" value="Unassembled WGS sequence"/>
</dbReference>
<dbReference type="InterPro" id="IPR051487">
    <property type="entry name" value="Ser/Thr_Proteases_Immune/Dev"/>
</dbReference>
<dbReference type="InterPro" id="IPR009003">
    <property type="entry name" value="Peptidase_S1_PA"/>
</dbReference>
<dbReference type="SMART" id="SM00020">
    <property type="entry name" value="Tryp_SPc"/>
    <property type="match status" value="1"/>
</dbReference>
<proteinExistence type="inferred from homology"/>
<dbReference type="GO" id="GO:0006508">
    <property type="term" value="P:proteolysis"/>
    <property type="evidence" value="ECO:0007669"/>
    <property type="project" value="InterPro"/>
</dbReference>
<keyword evidence="3" id="KW-0732">Signal</keyword>
<dbReference type="AlphaFoldDB" id="A0A819BNY2"/>
<dbReference type="Proteomes" id="UP000663864">
    <property type="component" value="Unassembled WGS sequence"/>
</dbReference>
<feature type="domain" description="Peptidase S1" evidence="4">
    <location>
        <begin position="41"/>
        <end position="266"/>
    </location>
</feature>
<evidence type="ECO:0000313" key="6">
    <source>
        <dbReference type="EMBL" id="CAF3795112.1"/>
    </source>
</evidence>
<dbReference type="SUPFAM" id="SSF50494">
    <property type="entry name" value="Trypsin-like serine proteases"/>
    <property type="match status" value="2"/>
</dbReference>
<dbReference type="PANTHER" id="PTHR24256">
    <property type="entry name" value="TRYPTASE-RELATED"/>
    <property type="match status" value="1"/>
</dbReference>
<dbReference type="CDD" id="cd00190">
    <property type="entry name" value="Tryp_SPc"/>
    <property type="match status" value="1"/>
</dbReference>
<comment type="caution">
    <text evidence="6">The sequence shown here is derived from an EMBL/GenBank/DDBJ whole genome shotgun (WGS) entry which is preliminary data.</text>
</comment>
<dbReference type="InterPro" id="IPR001314">
    <property type="entry name" value="Peptidase_S1A"/>
</dbReference>
<dbReference type="InterPro" id="IPR043504">
    <property type="entry name" value="Peptidase_S1_PA_chymotrypsin"/>
</dbReference>
<dbReference type="PROSITE" id="PS50240">
    <property type="entry name" value="TRYPSIN_DOM"/>
    <property type="match status" value="1"/>
</dbReference>
<evidence type="ECO:0000256" key="2">
    <source>
        <dbReference type="ARBA" id="ARBA00024195"/>
    </source>
</evidence>
<sequence>MKLFLFVLLLSSVLTNAKHYKCNNKLSCGCSSSNVEINAYIINGEQAIRCSWRMIVSLRYDFIHKNLSKHICGRTILTDLYILTAASCFEVIIDDIKLANISIAVGIHKYICHHDIALLHLSQPLNFHMNSCITQTCLPSQLNTSEELMQYPSADKSLVVVGWGRTIYFEDHSDILQQAVMFLIDHNDTKCNNIVSDSKAQFCAGVPYTSTGPCYGDFGGPIFHWIEDHWEQVGIASFRPDSCRKNSAIVYTRITYYRDWIEEHIKMNDEITEEIPFTITLPPTDITDIPSTTYLCDKYAVPCGCSRRNVQFPQTNIITANKAIPYSWSIIVSIRLNNTNKHACSGTILSESYILTSASCIANVPLFGISIVAGIHNYSEDDATYRKVDQIFFHRDYIGISDNYANNIAILHMSQRLLLIFEHKENKFK</sequence>
<protein>
    <recommendedName>
        <fullName evidence="4">Peptidase S1 domain-containing protein</fullName>
    </recommendedName>
</protein>
<dbReference type="PRINTS" id="PR00722">
    <property type="entry name" value="CHYMOTRYPSIN"/>
</dbReference>
<feature type="signal peptide" evidence="3">
    <location>
        <begin position="1"/>
        <end position="17"/>
    </location>
</feature>